<evidence type="ECO:0000256" key="1">
    <source>
        <dbReference type="SAM" id="SignalP"/>
    </source>
</evidence>
<protein>
    <recommendedName>
        <fullName evidence="4">Biotrophy-associated secreted protein 2</fullName>
    </recommendedName>
</protein>
<dbReference type="Proteomes" id="UP000799428">
    <property type="component" value="Unassembled WGS sequence"/>
</dbReference>
<dbReference type="PROSITE" id="PS51257">
    <property type="entry name" value="PROKAR_LIPOPROTEIN"/>
    <property type="match status" value="1"/>
</dbReference>
<proteinExistence type="predicted"/>
<evidence type="ECO:0000313" key="2">
    <source>
        <dbReference type="EMBL" id="KAF2707193.1"/>
    </source>
</evidence>
<gene>
    <name evidence="2" type="ORF">K504DRAFT_384437</name>
</gene>
<sequence length="180" mass="17416">MKSVFTIAALMSLSLLAAGQGTQFITGACTADADCASTCCGFTSGKCAAVIPAQERGEGCGFGTAAPNRLTGAASDAAPAAAPTAAPAAAPPAAPATAPAASAPAAQAVTPGTQFITGACTADADCASTCCAFKTGKCAAVIPAQERGEGCGFGTAAPNRLTARAFAPGRLGERMAAYWF</sequence>
<keyword evidence="3" id="KW-1185">Reference proteome</keyword>
<dbReference type="EMBL" id="MU005774">
    <property type="protein sequence ID" value="KAF2707193.1"/>
    <property type="molecule type" value="Genomic_DNA"/>
</dbReference>
<feature type="signal peptide" evidence="1">
    <location>
        <begin position="1"/>
        <end position="19"/>
    </location>
</feature>
<name>A0A6G1K3L0_9PLEO</name>
<feature type="chain" id="PRO_5026227470" description="Biotrophy-associated secreted protein 2" evidence="1">
    <location>
        <begin position="20"/>
        <end position="180"/>
    </location>
</feature>
<evidence type="ECO:0008006" key="4">
    <source>
        <dbReference type="Google" id="ProtNLM"/>
    </source>
</evidence>
<accession>A0A6G1K3L0</accession>
<reference evidence="2" key="1">
    <citation type="journal article" date="2020" name="Stud. Mycol.">
        <title>101 Dothideomycetes genomes: a test case for predicting lifestyles and emergence of pathogens.</title>
        <authorList>
            <person name="Haridas S."/>
            <person name="Albert R."/>
            <person name="Binder M."/>
            <person name="Bloem J."/>
            <person name="Labutti K."/>
            <person name="Salamov A."/>
            <person name="Andreopoulos B."/>
            <person name="Baker S."/>
            <person name="Barry K."/>
            <person name="Bills G."/>
            <person name="Bluhm B."/>
            <person name="Cannon C."/>
            <person name="Castanera R."/>
            <person name="Culley D."/>
            <person name="Daum C."/>
            <person name="Ezra D."/>
            <person name="Gonzalez J."/>
            <person name="Henrissat B."/>
            <person name="Kuo A."/>
            <person name="Liang C."/>
            <person name="Lipzen A."/>
            <person name="Lutzoni F."/>
            <person name="Magnuson J."/>
            <person name="Mondo S."/>
            <person name="Nolan M."/>
            <person name="Ohm R."/>
            <person name="Pangilinan J."/>
            <person name="Park H.-J."/>
            <person name="Ramirez L."/>
            <person name="Alfaro M."/>
            <person name="Sun H."/>
            <person name="Tritt A."/>
            <person name="Yoshinaga Y."/>
            <person name="Zwiers L.-H."/>
            <person name="Turgeon B."/>
            <person name="Goodwin S."/>
            <person name="Spatafora J."/>
            <person name="Crous P."/>
            <person name="Grigoriev I."/>
        </authorList>
    </citation>
    <scope>NUCLEOTIDE SEQUENCE</scope>
    <source>
        <strain evidence="2">CBS 279.74</strain>
    </source>
</reference>
<keyword evidence="1" id="KW-0732">Signal</keyword>
<evidence type="ECO:0000313" key="3">
    <source>
        <dbReference type="Proteomes" id="UP000799428"/>
    </source>
</evidence>
<dbReference type="AlphaFoldDB" id="A0A6G1K3L0"/>
<dbReference type="OrthoDB" id="2132010at2759"/>
<organism evidence="2 3">
    <name type="scientific">Pleomassaria siparia CBS 279.74</name>
    <dbReference type="NCBI Taxonomy" id="1314801"/>
    <lineage>
        <taxon>Eukaryota</taxon>
        <taxon>Fungi</taxon>
        <taxon>Dikarya</taxon>
        <taxon>Ascomycota</taxon>
        <taxon>Pezizomycotina</taxon>
        <taxon>Dothideomycetes</taxon>
        <taxon>Pleosporomycetidae</taxon>
        <taxon>Pleosporales</taxon>
        <taxon>Pleomassariaceae</taxon>
        <taxon>Pleomassaria</taxon>
    </lineage>
</organism>